<evidence type="ECO:0000313" key="3">
    <source>
        <dbReference type="Proteomes" id="UP001218188"/>
    </source>
</evidence>
<name>A0AAD6T4M2_9AGAR</name>
<feature type="compositionally biased region" description="Acidic residues" evidence="1">
    <location>
        <begin position="155"/>
        <end position="168"/>
    </location>
</feature>
<feature type="region of interest" description="Disordered" evidence="1">
    <location>
        <begin position="72"/>
        <end position="191"/>
    </location>
</feature>
<protein>
    <submittedName>
        <fullName evidence="2">Uncharacterized protein</fullName>
    </submittedName>
</protein>
<evidence type="ECO:0000313" key="2">
    <source>
        <dbReference type="EMBL" id="KAJ7038726.1"/>
    </source>
</evidence>
<feature type="compositionally biased region" description="Basic and acidic residues" evidence="1">
    <location>
        <begin position="74"/>
        <end position="83"/>
    </location>
</feature>
<gene>
    <name evidence="2" type="ORF">C8F04DRAFT_1179403</name>
</gene>
<organism evidence="2 3">
    <name type="scientific">Mycena alexandri</name>
    <dbReference type="NCBI Taxonomy" id="1745969"/>
    <lineage>
        <taxon>Eukaryota</taxon>
        <taxon>Fungi</taxon>
        <taxon>Dikarya</taxon>
        <taxon>Basidiomycota</taxon>
        <taxon>Agaricomycotina</taxon>
        <taxon>Agaricomycetes</taxon>
        <taxon>Agaricomycetidae</taxon>
        <taxon>Agaricales</taxon>
        <taxon>Marasmiineae</taxon>
        <taxon>Mycenaceae</taxon>
        <taxon>Mycena</taxon>
    </lineage>
</organism>
<reference evidence="2" key="1">
    <citation type="submission" date="2023-03" db="EMBL/GenBank/DDBJ databases">
        <title>Massive genome expansion in bonnet fungi (Mycena s.s.) driven by repeated elements and novel gene families across ecological guilds.</title>
        <authorList>
            <consortium name="Lawrence Berkeley National Laboratory"/>
            <person name="Harder C.B."/>
            <person name="Miyauchi S."/>
            <person name="Viragh M."/>
            <person name="Kuo A."/>
            <person name="Thoen E."/>
            <person name="Andreopoulos B."/>
            <person name="Lu D."/>
            <person name="Skrede I."/>
            <person name="Drula E."/>
            <person name="Henrissat B."/>
            <person name="Morin E."/>
            <person name="Kohler A."/>
            <person name="Barry K."/>
            <person name="LaButti K."/>
            <person name="Morin E."/>
            <person name="Salamov A."/>
            <person name="Lipzen A."/>
            <person name="Mereny Z."/>
            <person name="Hegedus B."/>
            <person name="Baldrian P."/>
            <person name="Stursova M."/>
            <person name="Weitz H."/>
            <person name="Taylor A."/>
            <person name="Grigoriev I.V."/>
            <person name="Nagy L.G."/>
            <person name="Martin F."/>
            <person name="Kauserud H."/>
        </authorList>
    </citation>
    <scope>NUCLEOTIDE SEQUENCE</scope>
    <source>
        <strain evidence="2">CBHHK200</strain>
    </source>
</reference>
<accession>A0AAD6T4M2</accession>
<feature type="compositionally biased region" description="Polar residues" evidence="1">
    <location>
        <begin position="87"/>
        <end position="106"/>
    </location>
</feature>
<feature type="compositionally biased region" description="Basic and acidic residues" evidence="1">
    <location>
        <begin position="314"/>
        <end position="334"/>
    </location>
</feature>
<feature type="region of interest" description="Disordered" evidence="1">
    <location>
        <begin position="302"/>
        <end position="347"/>
    </location>
</feature>
<comment type="caution">
    <text evidence="2">The sequence shown here is derived from an EMBL/GenBank/DDBJ whole genome shotgun (WGS) entry which is preliminary data.</text>
</comment>
<keyword evidence="3" id="KW-1185">Reference proteome</keyword>
<dbReference type="Proteomes" id="UP001218188">
    <property type="component" value="Unassembled WGS sequence"/>
</dbReference>
<dbReference type="EMBL" id="JARJCM010000030">
    <property type="protein sequence ID" value="KAJ7038726.1"/>
    <property type="molecule type" value="Genomic_DNA"/>
</dbReference>
<proteinExistence type="predicted"/>
<evidence type="ECO:0000256" key="1">
    <source>
        <dbReference type="SAM" id="MobiDB-lite"/>
    </source>
</evidence>
<sequence>MWAWYGYDSGSTYGLTALTGIHLAASESHCSVSTTVCGFALQMPSTAFALVEVVPAPAHFLCAPVARRFGRSSSADHDREVPHVKSMCSSQSRPYPPCTSGSSSPAFLSGTDRGTRQKARPPANEPKRPAGGEEGWEEQGGGKVGAGNRRADVEAGGEVEVEADEAETEAGARGKGKGRQVKAPTSPEQDAQVVADAATPVLIHSISGNGSRMHKELRAQKKEKDRLAAAEYKANSRLNNFDGNHPLVVVPLPPDAPRPRRAPAPRRNMGAIVTLTDELQAKKDAALLEALKGSRHRMAANLKRAAKATGTAVEKGDGGREGDEREGGGRHDQEGEGQLVRRCCSGA</sequence>
<dbReference type="AlphaFoldDB" id="A0AAD6T4M2"/>